<gene>
    <name evidence="1" type="ORF">CLAFUR5_05168</name>
</gene>
<accession>A0A9Q8LEK1</accession>
<reference evidence="1" key="1">
    <citation type="submission" date="2021-12" db="EMBL/GenBank/DDBJ databases">
        <authorList>
            <person name="Zaccaron A."/>
            <person name="Stergiopoulos I."/>
        </authorList>
    </citation>
    <scope>NUCLEOTIDE SEQUENCE</scope>
    <source>
        <strain evidence="1">Race5_Kim</strain>
    </source>
</reference>
<sequence length="380" mass="43683">MFKDKDSYRQGLQQACMAMTLAALKERARNNQQILPPMPLKLYDEKFNRLPGTAGVLEKALELFQALRSKAPQHLMFDIVNPLLSTLSGSRLQTKRQRWAAAAWLKWQKTWTGPSAGIVPIMKAIQMINSLFFDRRLPVYQVSWAPGLRSRSARQHGPSITTVTAASTTFEGFMNYRIELDPAHSKDELKSLVLHECAHLFVTHSGFKCTYRWGGPLVGTSGHGPAWFRVAVAIEAAARKHLDFNCNMQILFSLLADQRCGRYLPLSEWQWFTSVLSDEDQDRFLDQLPDRSVAELEEHLRLWPEKWALMQPALARRVWEKGRYDAAVWESQGQEMGNRTQDGSELEDDTWTRVSHVSTPWIEKRLSSSGLWRHFPQMQR</sequence>
<evidence type="ECO:0000313" key="1">
    <source>
        <dbReference type="EMBL" id="UJO16086.1"/>
    </source>
</evidence>
<dbReference type="EMBL" id="CP090166">
    <property type="protein sequence ID" value="UJO16086.1"/>
    <property type="molecule type" value="Genomic_DNA"/>
</dbReference>
<dbReference type="GeneID" id="71985046"/>
<dbReference type="Proteomes" id="UP000756132">
    <property type="component" value="Chromosome 4"/>
</dbReference>
<evidence type="ECO:0000313" key="2">
    <source>
        <dbReference type="Proteomes" id="UP000756132"/>
    </source>
</evidence>
<name>A0A9Q8LEK1_PASFU</name>
<dbReference type="AlphaFoldDB" id="A0A9Q8LEK1"/>
<reference evidence="1" key="2">
    <citation type="journal article" date="2022" name="Microb. Genom.">
        <title>A chromosome-scale genome assembly of the tomato pathogen Cladosporium fulvum reveals a compartmentalized genome architecture and the presence of a dispensable chromosome.</title>
        <authorList>
            <person name="Zaccaron A.Z."/>
            <person name="Chen L.H."/>
            <person name="Samaras A."/>
            <person name="Stergiopoulos I."/>
        </authorList>
    </citation>
    <scope>NUCLEOTIDE SEQUENCE</scope>
    <source>
        <strain evidence="1">Race5_Kim</strain>
    </source>
</reference>
<protein>
    <submittedName>
        <fullName evidence="1">Uncharacterized protein</fullName>
    </submittedName>
</protein>
<dbReference type="KEGG" id="ffu:CLAFUR5_05168"/>
<dbReference type="RefSeq" id="XP_047760452.1">
    <property type="nucleotide sequence ID" value="XM_047904316.1"/>
</dbReference>
<keyword evidence="2" id="KW-1185">Reference proteome</keyword>
<proteinExistence type="predicted"/>
<organism evidence="1 2">
    <name type="scientific">Passalora fulva</name>
    <name type="common">Tomato leaf mold</name>
    <name type="synonym">Cladosporium fulvum</name>
    <dbReference type="NCBI Taxonomy" id="5499"/>
    <lineage>
        <taxon>Eukaryota</taxon>
        <taxon>Fungi</taxon>
        <taxon>Dikarya</taxon>
        <taxon>Ascomycota</taxon>
        <taxon>Pezizomycotina</taxon>
        <taxon>Dothideomycetes</taxon>
        <taxon>Dothideomycetidae</taxon>
        <taxon>Mycosphaerellales</taxon>
        <taxon>Mycosphaerellaceae</taxon>
        <taxon>Fulvia</taxon>
    </lineage>
</organism>